<accession>A0ABN6X1N1</accession>
<sequence length="258" mass="26688">MTAPPIVGNVRHRRARWPWILLVALGVLAALVVAAELLARTVVPGIVRSVVVEQLELPTDQQLEVQTAGILLPQLVWGTLHELRLSSDEVTIGGITGSAHVTATDVHIRGGALGTAKGTVSIDQTQFAALLRDSQLPDAEISLDAPNATVQGEISLLGRDIPVGLTVLPAADDGNLLLTPISVTLGGSQIDLQGLADLLGSAGEKLAGPQRICIADRLPAGITLTGLRIQGIRAVADISADGRITVDPALLENGSCPG</sequence>
<evidence type="ECO:0000313" key="1">
    <source>
        <dbReference type="EMBL" id="BDZ38668.1"/>
    </source>
</evidence>
<keyword evidence="2" id="KW-1185">Reference proteome</keyword>
<dbReference type="Proteomes" id="UP001321543">
    <property type="component" value="Chromosome"/>
</dbReference>
<proteinExistence type="predicted"/>
<organism evidence="1 2">
    <name type="scientific">Microbacterium suwonense</name>
    <dbReference type="NCBI Taxonomy" id="683047"/>
    <lineage>
        <taxon>Bacteria</taxon>
        <taxon>Bacillati</taxon>
        <taxon>Actinomycetota</taxon>
        <taxon>Actinomycetes</taxon>
        <taxon>Micrococcales</taxon>
        <taxon>Microbacteriaceae</taxon>
        <taxon>Microbacterium</taxon>
    </lineage>
</organism>
<evidence type="ECO:0000313" key="2">
    <source>
        <dbReference type="Proteomes" id="UP001321543"/>
    </source>
</evidence>
<dbReference type="InterPro" id="IPR021373">
    <property type="entry name" value="DUF2993"/>
</dbReference>
<evidence type="ECO:0008006" key="3">
    <source>
        <dbReference type="Google" id="ProtNLM"/>
    </source>
</evidence>
<name>A0ABN6X1N1_9MICO</name>
<gene>
    <name evidence="1" type="ORF">GCM10025863_12820</name>
</gene>
<reference evidence="2" key="1">
    <citation type="journal article" date="2019" name="Int. J. Syst. Evol. Microbiol.">
        <title>The Global Catalogue of Microorganisms (GCM) 10K type strain sequencing project: providing services to taxonomists for standard genome sequencing and annotation.</title>
        <authorList>
            <consortium name="The Broad Institute Genomics Platform"/>
            <consortium name="The Broad Institute Genome Sequencing Center for Infectious Disease"/>
            <person name="Wu L."/>
            <person name="Ma J."/>
        </authorList>
    </citation>
    <scope>NUCLEOTIDE SEQUENCE [LARGE SCALE GENOMIC DNA]</scope>
    <source>
        <strain evidence="2">NBRC 106310</strain>
    </source>
</reference>
<protein>
    <recommendedName>
        <fullName evidence="3">DUF2993 domain-containing protein</fullName>
    </recommendedName>
</protein>
<dbReference type="EMBL" id="AP027728">
    <property type="protein sequence ID" value="BDZ38668.1"/>
    <property type="molecule type" value="Genomic_DNA"/>
</dbReference>
<dbReference type="RefSeq" id="WP_286302513.1">
    <property type="nucleotide sequence ID" value="NZ_AP027728.1"/>
</dbReference>
<dbReference type="Pfam" id="PF11209">
    <property type="entry name" value="LmeA"/>
    <property type="match status" value="1"/>
</dbReference>